<name>A0ACB8AM08_9AGAM</name>
<gene>
    <name evidence="1" type="ORF">BJ138DRAFT_1133350</name>
</gene>
<organism evidence="1 2">
    <name type="scientific">Hygrophoropsis aurantiaca</name>
    <dbReference type="NCBI Taxonomy" id="72124"/>
    <lineage>
        <taxon>Eukaryota</taxon>
        <taxon>Fungi</taxon>
        <taxon>Dikarya</taxon>
        <taxon>Basidiomycota</taxon>
        <taxon>Agaricomycotina</taxon>
        <taxon>Agaricomycetes</taxon>
        <taxon>Agaricomycetidae</taxon>
        <taxon>Boletales</taxon>
        <taxon>Coniophorineae</taxon>
        <taxon>Hygrophoropsidaceae</taxon>
        <taxon>Hygrophoropsis</taxon>
    </lineage>
</organism>
<accession>A0ACB8AM08</accession>
<dbReference type="Proteomes" id="UP000790377">
    <property type="component" value="Unassembled WGS sequence"/>
</dbReference>
<sequence length="202" mass="22949">MATTCFHFPSTVRYCRQHPHVAPIRAEIPDITLPKGIVLSRVSVTDYRGNILLDTFVRPTQPISDYRHIETGLQFTDLVHAPFFHHVQMSVAALIKGKLIVGHALWNFLSVMGLNHPAIDTRDLALFLPFRRTMQFNGIMSLRVLVKRFMERNIGGGYEHPLEFARASIDLFRSCESVWEEIVYSGSWPCALPSPAHAECFS</sequence>
<evidence type="ECO:0000313" key="1">
    <source>
        <dbReference type="EMBL" id="KAH7914505.1"/>
    </source>
</evidence>
<dbReference type="EMBL" id="MU267613">
    <property type="protein sequence ID" value="KAH7914505.1"/>
    <property type="molecule type" value="Genomic_DNA"/>
</dbReference>
<keyword evidence="2" id="KW-1185">Reference proteome</keyword>
<reference evidence="1" key="1">
    <citation type="journal article" date="2021" name="New Phytol.">
        <title>Evolutionary innovations through gain and loss of genes in the ectomycorrhizal Boletales.</title>
        <authorList>
            <person name="Wu G."/>
            <person name="Miyauchi S."/>
            <person name="Morin E."/>
            <person name="Kuo A."/>
            <person name="Drula E."/>
            <person name="Varga T."/>
            <person name="Kohler A."/>
            <person name="Feng B."/>
            <person name="Cao Y."/>
            <person name="Lipzen A."/>
            <person name="Daum C."/>
            <person name="Hundley H."/>
            <person name="Pangilinan J."/>
            <person name="Johnson J."/>
            <person name="Barry K."/>
            <person name="LaButti K."/>
            <person name="Ng V."/>
            <person name="Ahrendt S."/>
            <person name="Min B."/>
            <person name="Choi I.G."/>
            <person name="Park H."/>
            <person name="Plett J.M."/>
            <person name="Magnuson J."/>
            <person name="Spatafora J.W."/>
            <person name="Nagy L.G."/>
            <person name="Henrissat B."/>
            <person name="Grigoriev I.V."/>
            <person name="Yang Z.L."/>
            <person name="Xu J."/>
            <person name="Martin F.M."/>
        </authorList>
    </citation>
    <scope>NUCLEOTIDE SEQUENCE</scope>
    <source>
        <strain evidence="1">ATCC 28755</strain>
    </source>
</reference>
<proteinExistence type="predicted"/>
<evidence type="ECO:0000313" key="2">
    <source>
        <dbReference type="Proteomes" id="UP000790377"/>
    </source>
</evidence>
<protein>
    <submittedName>
        <fullName evidence="1">Uncharacterized protein</fullName>
    </submittedName>
</protein>
<comment type="caution">
    <text evidence="1">The sequence shown here is derived from an EMBL/GenBank/DDBJ whole genome shotgun (WGS) entry which is preliminary data.</text>
</comment>